<keyword evidence="4" id="KW-1185">Reference proteome</keyword>
<dbReference type="Proteomes" id="UP000030856">
    <property type="component" value="Unassembled WGS sequence"/>
</dbReference>
<dbReference type="PANTHER" id="PTHR30188:SF3">
    <property type="entry name" value="ABC TRANSPORTER PERMEASE"/>
    <property type="match status" value="1"/>
</dbReference>
<dbReference type="OrthoDB" id="9810518at2"/>
<dbReference type="RefSeq" id="WP_052131964.1">
    <property type="nucleotide sequence ID" value="NZ_JRAA01000001.1"/>
</dbReference>
<name>A0A0B0H9W8_SOVGS</name>
<evidence type="ECO:0000313" key="5">
    <source>
        <dbReference type="Proteomes" id="UP000190962"/>
    </source>
</evidence>
<dbReference type="STRING" id="2340.JV46_19840"/>
<reference evidence="3 5" key="2">
    <citation type="submission" date="2016-11" db="EMBL/GenBank/DDBJ databases">
        <title>Mixed transmission modes and dynamic genome evolution in an obligate animal-bacterial symbiosis.</title>
        <authorList>
            <person name="Russell S.L."/>
            <person name="Corbett-Detig R.B."/>
            <person name="Cavanaugh C.M."/>
        </authorList>
    </citation>
    <scope>NUCLEOTIDE SEQUENCE [LARGE SCALE GENOMIC DNA]</scope>
    <source>
        <strain evidence="3">MA-KB16</strain>
    </source>
</reference>
<evidence type="ECO:0000313" key="3">
    <source>
        <dbReference type="EMBL" id="OOY34551.1"/>
    </source>
</evidence>
<dbReference type="eggNOG" id="COG0767">
    <property type="taxonomic scope" value="Bacteria"/>
</dbReference>
<evidence type="ECO:0000256" key="1">
    <source>
        <dbReference type="RuleBase" id="RU362044"/>
    </source>
</evidence>
<dbReference type="InterPro" id="IPR030802">
    <property type="entry name" value="Permease_MalE"/>
</dbReference>
<dbReference type="EMBL" id="JRAA01000001">
    <property type="protein sequence ID" value="KHF25850.1"/>
    <property type="molecule type" value="Genomic_DNA"/>
</dbReference>
<comment type="subcellular location">
    <subcellularLocation>
        <location evidence="1">Cell inner membrane</location>
        <topology evidence="1">Multi-pass membrane protein</topology>
    </subcellularLocation>
</comment>
<protein>
    <submittedName>
        <fullName evidence="3">ABC transporter</fullName>
    </submittedName>
</protein>
<reference evidence="2 4" key="1">
    <citation type="journal article" date="2014" name="BMC Genomics">
        <title>The genome of the intracellular bacterium of the coastal bivalve, Solemya velum: a blueprint for thriving in and out of symbiosis.</title>
        <authorList>
            <person name="Dmytrenko O."/>
            <person name="Russell S.L."/>
            <person name="Loo W.T."/>
            <person name="Fontanez K.M."/>
            <person name="Liao L."/>
            <person name="Roeselers G."/>
            <person name="Sharma R."/>
            <person name="Stewart F.J."/>
            <person name="Newton I.L."/>
            <person name="Woyke T."/>
            <person name="Wu D."/>
            <person name="Lang J.M."/>
            <person name="Eisen J.A."/>
            <person name="Cavanaugh C.M."/>
        </authorList>
    </citation>
    <scope>NUCLEOTIDE SEQUENCE [LARGE SCALE GENOMIC DNA]</scope>
    <source>
        <strain evidence="2 4">WH</strain>
    </source>
</reference>
<feature type="transmembrane region" description="Helical" evidence="1">
    <location>
        <begin position="146"/>
        <end position="166"/>
    </location>
</feature>
<dbReference type="PANTHER" id="PTHR30188">
    <property type="entry name" value="ABC TRANSPORTER PERMEASE PROTEIN-RELATED"/>
    <property type="match status" value="1"/>
</dbReference>
<dbReference type="AlphaFoldDB" id="A0A0B0H9W8"/>
<feature type="transmembrane region" description="Helical" evidence="1">
    <location>
        <begin position="210"/>
        <end position="229"/>
    </location>
</feature>
<dbReference type="Proteomes" id="UP000190962">
    <property type="component" value="Unassembled WGS sequence"/>
</dbReference>
<dbReference type="GeneID" id="86991397"/>
<dbReference type="PATRIC" id="fig|2340.3.peg.363"/>
<dbReference type="InterPro" id="IPR003453">
    <property type="entry name" value="ABC_MlaE_roteobac"/>
</dbReference>
<evidence type="ECO:0000313" key="2">
    <source>
        <dbReference type="EMBL" id="KHF25850.1"/>
    </source>
</evidence>
<keyword evidence="1" id="KW-1133">Transmembrane helix</keyword>
<dbReference type="EMBL" id="MPNX01000014">
    <property type="protein sequence ID" value="OOY34551.1"/>
    <property type="molecule type" value="Genomic_DNA"/>
</dbReference>
<keyword evidence="1" id="KW-1003">Cell membrane</keyword>
<proteinExistence type="inferred from homology"/>
<dbReference type="GO" id="GO:0043190">
    <property type="term" value="C:ATP-binding cassette (ABC) transporter complex"/>
    <property type="evidence" value="ECO:0007669"/>
    <property type="project" value="InterPro"/>
</dbReference>
<accession>A0A0B0H9W8</accession>
<organism evidence="2 4">
    <name type="scientific">Solemya velum gill symbiont</name>
    <dbReference type="NCBI Taxonomy" id="2340"/>
    <lineage>
        <taxon>Bacteria</taxon>
        <taxon>Pseudomonadati</taxon>
        <taxon>Pseudomonadota</taxon>
        <taxon>Gammaproteobacteria</taxon>
        <taxon>sulfur-oxidizing symbionts</taxon>
    </lineage>
</organism>
<keyword evidence="1" id="KW-0997">Cell inner membrane</keyword>
<dbReference type="NCBIfam" id="TIGR00056">
    <property type="entry name" value="MlaE family lipid ABC transporter permease subunit"/>
    <property type="match status" value="1"/>
</dbReference>
<feature type="transmembrane region" description="Helical" evidence="1">
    <location>
        <begin position="91"/>
        <end position="113"/>
    </location>
</feature>
<keyword evidence="1" id="KW-0812">Transmembrane</keyword>
<dbReference type="Pfam" id="PF02405">
    <property type="entry name" value="MlaE"/>
    <property type="match status" value="1"/>
</dbReference>
<sequence>MLTFLEGLGRRTVRGIEELGYHAALFAESIYWLVWGKRIGQPVRNNHVVKEMVSVGINALPIITVLSFSIGIMLAIQGIHTLKTFGAQNQVVLGIALSVTREFAPLIVAILVAGRSGSAFAARIGTMKISQELDALKVMGINPVRYLLAPALLAMLVMVPTVTFFADLVGLLGGGLYSAAELGIGLDVYWERTLDVLDPEDLMQGLVKSVLFAVMISLISAANGFSVSGGAEGVGRATTRAVVMSIAAILVTDMLFTYFMNQ</sequence>
<feature type="transmembrane region" description="Helical" evidence="1">
    <location>
        <begin position="241"/>
        <end position="260"/>
    </location>
</feature>
<gene>
    <name evidence="3" type="ORF">BOV88_09610</name>
    <name evidence="2" type="ORF">JV46_19840</name>
</gene>
<dbReference type="GO" id="GO:0005548">
    <property type="term" value="F:phospholipid transporter activity"/>
    <property type="evidence" value="ECO:0007669"/>
    <property type="project" value="TreeGrafter"/>
</dbReference>
<comment type="caution">
    <text evidence="2">The sequence shown here is derived from an EMBL/GenBank/DDBJ whole genome shotgun (WGS) entry which is preliminary data.</text>
</comment>
<comment type="similarity">
    <text evidence="1">Belongs to the MlaE permease family.</text>
</comment>
<keyword evidence="1" id="KW-0472">Membrane</keyword>
<evidence type="ECO:0000313" key="4">
    <source>
        <dbReference type="Proteomes" id="UP000030856"/>
    </source>
</evidence>
<feature type="transmembrane region" description="Helical" evidence="1">
    <location>
        <begin position="57"/>
        <end position="79"/>
    </location>
</feature>